<protein>
    <submittedName>
        <fullName evidence="2">Uncharacterized protein</fullName>
    </submittedName>
</protein>
<dbReference type="OrthoDB" id="6386571at2"/>
<evidence type="ECO:0000313" key="2">
    <source>
        <dbReference type="EMBL" id="QBF81700.1"/>
    </source>
</evidence>
<sequence length="152" mass="16311">MKTVKSLLAVGVALGLFSAQGVQQAQACQYHSGPMFGAIGAQHGPGPGNFRPVPRFKLKHEDVVTVSAGEHGEIPIQYRVPRFYKDMALEIKSGAQLVIESEPTVSLEGAEGELILSFLAEAKGAHNIEMLATGMRDGRPYSLIKVIRVNAI</sequence>
<dbReference type="RefSeq" id="WP_130597674.1">
    <property type="nucleotide sequence ID" value="NZ_CP036200.1"/>
</dbReference>
<dbReference type="AlphaFoldDB" id="A0A411PE65"/>
<feature type="signal peptide" evidence="1">
    <location>
        <begin position="1"/>
        <end position="27"/>
    </location>
</feature>
<dbReference type="KEGG" id="smai:EXU30_02580"/>
<dbReference type="Proteomes" id="UP000291106">
    <property type="component" value="Chromosome"/>
</dbReference>
<reference evidence="2 3" key="1">
    <citation type="submission" date="2019-02" db="EMBL/GenBank/DDBJ databases">
        <title>Shewanella sp. D4-2 isolated from Dokdo Island.</title>
        <authorList>
            <person name="Baek K."/>
        </authorList>
    </citation>
    <scope>NUCLEOTIDE SEQUENCE [LARGE SCALE GENOMIC DNA]</scope>
    <source>
        <strain evidence="2 3">D4-2</strain>
    </source>
</reference>
<gene>
    <name evidence="2" type="ORF">EXU30_02580</name>
</gene>
<name>A0A411PE65_9GAMM</name>
<keyword evidence="1" id="KW-0732">Signal</keyword>
<organism evidence="2 3">
    <name type="scientific">Shewanella maritima</name>
    <dbReference type="NCBI Taxonomy" id="2520507"/>
    <lineage>
        <taxon>Bacteria</taxon>
        <taxon>Pseudomonadati</taxon>
        <taxon>Pseudomonadota</taxon>
        <taxon>Gammaproteobacteria</taxon>
        <taxon>Alteromonadales</taxon>
        <taxon>Shewanellaceae</taxon>
        <taxon>Shewanella</taxon>
    </lineage>
</organism>
<evidence type="ECO:0000256" key="1">
    <source>
        <dbReference type="SAM" id="SignalP"/>
    </source>
</evidence>
<accession>A0A411PE65</accession>
<proteinExistence type="predicted"/>
<dbReference type="EMBL" id="CP036200">
    <property type="protein sequence ID" value="QBF81700.1"/>
    <property type="molecule type" value="Genomic_DNA"/>
</dbReference>
<keyword evidence="3" id="KW-1185">Reference proteome</keyword>
<evidence type="ECO:0000313" key="3">
    <source>
        <dbReference type="Proteomes" id="UP000291106"/>
    </source>
</evidence>
<feature type="chain" id="PRO_5019507651" evidence="1">
    <location>
        <begin position="28"/>
        <end position="152"/>
    </location>
</feature>